<name>A0A314YLY4_PRUYE</name>
<protein>
    <submittedName>
        <fullName evidence="6">G-type lectin S-receptor-like serine/threonine-protein kinase</fullName>
    </submittedName>
</protein>
<dbReference type="GO" id="GO:0030246">
    <property type="term" value="F:carbohydrate binding"/>
    <property type="evidence" value="ECO:0007669"/>
    <property type="project" value="UniProtKB-KW"/>
</dbReference>
<keyword evidence="6" id="KW-0675">Receptor</keyword>
<dbReference type="OrthoDB" id="1936886at2759"/>
<keyword evidence="6" id="KW-0430">Lectin</keyword>
<dbReference type="Gene3D" id="2.90.10.10">
    <property type="entry name" value="Bulb-type lectin domain"/>
    <property type="match status" value="1"/>
</dbReference>
<dbReference type="Proteomes" id="UP000250321">
    <property type="component" value="Unassembled WGS sequence"/>
</dbReference>
<evidence type="ECO:0000256" key="1">
    <source>
        <dbReference type="ARBA" id="ARBA00022729"/>
    </source>
</evidence>
<feature type="chain" id="PRO_5016400457" evidence="4">
    <location>
        <begin position="30"/>
        <end position="172"/>
    </location>
</feature>
<organism evidence="6 7">
    <name type="scientific">Prunus yedoensis var. nudiflora</name>
    <dbReference type="NCBI Taxonomy" id="2094558"/>
    <lineage>
        <taxon>Eukaryota</taxon>
        <taxon>Viridiplantae</taxon>
        <taxon>Streptophyta</taxon>
        <taxon>Embryophyta</taxon>
        <taxon>Tracheophyta</taxon>
        <taxon>Spermatophyta</taxon>
        <taxon>Magnoliopsida</taxon>
        <taxon>eudicotyledons</taxon>
        <taxon>Gunneridae</taxon>
        <taxon>Pentapetalae</taxon>
        <taxon>rosids</taxon>
        <taxon>fabids</taxon>
        <taxon>Rosales</taxon>
        <taxon>Rosaceae</taxon>
        <taxon>Amygdaloideae</taxon>
        <taxon>Amygdaleae</taxon>
        <taxon>Prunus</taxon>
    </lineage>
</organism>
<evidence type="ECO:0000259" key="5">
    <source>
        <dbReference type="PROSITE" id="PS50927"/>
    </source>
</evidence>
<evidence type="ECO:0000313" key="7">
    <source>
        <dbReference type="Proteomes" id="UP000250321"/>
    </source>
</evidence>
<evidence type="ECO:0000313" key="6">
    <source>
        <dbReference type="EMBL" id="PQQ08832.1"/>
    </source>
</evidence>
<dbReference type="PANTHER" id="PTHR32444">
    <property type="entry name" value="BULB-TYPE LECTIN DOMAIN-CONTAINING PROTEIN"/>
    <property type="match status" value="1"/>
</dbReference>
<gene>
    <name evidence="6" type="ORF">Pyn_17453</name>
</gene>
<dbReference type="PANTHER" id="PTHR32444:SF63">
    <property type="entry name" value="G-TYPE LECTIN S-RECEPTOR-LIKE SERINE_THREONINE-PROTEIN KINASE RKS1"/>
    <property type="match status" value="1"/>
</dbReference>
<keyword evidence="1 4" id="KW-0732">Signal</keyword>
<dbReference type="SUPFAM" id="SSF51110">
    <property type="entry name" value="alpha-D-mannose-specific plant lectins"/>
    <property type="match status" value="1"/>
</dbReference>
<dbReference type="EMBL" id="PJQY01000664">
    <property type="protein sequence ID" value="PQQ08832.1"/>
    <property type="molecule type" value="Genomic_DNA"/>
</dbReference>
<comment type="caution">
    <text evidence="6">The sequence shown here is derived from an EMBL/GenBank/DDBJ whole genome shotgun (WGS) entry which is preliminary data.</text>
</comment>
<dbReference type="STRING" id="2094558.A0A314YLY4"/>
<dbReference type="InterPro" id="IPR036426">
    <property type="entry name" value="Bulb-type_lectin_dom_sf"/>
</dbReference>
<dbReference type="GO" id="GO:0016301">
    <property type="term" value="F:kinase activity"/>
    <property type="evidence" value="ECO:0007669"/>
    <property type="project" value="UniProtKB-KW"/>
</dbReference>
<keyword evidence="6" id="KW-0418">Kinase</keyword>
<keyword evidence="6" id="KW-0808">Transferase</keyword>
<sequence length="172" mass="19139">MNSTTRWFSMNTILVMLIFLVVILPPSTSIAIGSIKPNQPMRDGDVLLSSTKIFALGFFSPPNSRNRYVGVWFYKIPNQTIVWVANRDHPIIPVTDNINDASGIGLVAVHQDGGLVIYDGKDQNAPRWSANVSASSSPNNSMTLTSFWIQEILFCFEEQIVMSVRKECCGKL</sequence>
<dbReference type="PROSITE" id="PS50927">
    <property type="entry name" value="BULB_LECTIN"/>
    <property type="match status" value="1"/>
</dbReference>
<keyword evidence="3" id="KW-0325">Glycoprotein</keyword>
<keyword evidence="2" id="KW-1015">Disulfide bond</keyword>
<keyword evidence="7" id="KW-1185">Reference proteome</keyword>
<accession>A0A314YLY4</accession>
<feature type="signal peptide" evidence="4">
    <location>
        <begin position="1"/>
        <end position="29"/>
    </location>
</feature>
<proteinExistence type="predicted"/>
<dbReference type="AlphaFoldDB" id="A0A314YLY4"/>
<dbReference type="SMART" id="SM00108">
    <property type="entry name" value="B_lectin"/>
    <property type="match status" value="1"/>
</dbReference>
<evidence type="ECO:0000256" key="3">
    <source>
        <dbReference type="ARBA" id="ARBA00023180"/>
    </source>
</evidence>
<reference evidence="6 7" key="1">
    <citation type="submission" date="2018-02" db="EMBL/GenBank/DDBJ databases">
        <title>Draft genome of wild Prunus yedoensis var. nudiflora.</title>
        <authorList>
            <person name="Baek S."/>
            <person name="Kim J.-H."/>
            <person name="Choi K."/>
            <person name="Kim G.-B."/>
            <person name="Cho A."/>
            <person name="Jang H."/>
            <person name="Shin C.-H."/>
            <person name="Yu H.-J."/>
            <person name="Mun J.-H."/>
        </authorList>
    </citation>
    <scope>NUCLEOTIDE SEQUENCE [LARGE SCALE GENOMIC DNA]</scope>
    <source>
        <strain evidence="7">cv. Jeju island</strain>
        <tissue evidence="6">Leaf</tissue>
    </source>
</reference>
<evidence type="ECO:0000256" key="2">
    <source>
        <dbReference type="ARBA" id="ARBA00023157"/>
    </source>
</evidence>
<feature type="domain" description="Bulb-type lectin" evidence="5">
    <location>
        <begin position="32"/>
        <end position="172"/>
    </location>
</feature>
<dbReference type="InterPro" id="IPR001480">
    <property type="entry name" value="Bulb-type_lectin_dom"/>
</dbReference>
<evidence type="ECO:0000256" key="4">
    <source>
        <dbReference type="SAM" id="SignalP"/>
    </source>
</evidence>